<accession>A0A6L6U9U6</accession>
<gene>
    <name evidence="2" type="ORF">GN138_11250</name>
</gene>
<evidence type="ECO:0000256" key="1">
    <source>
        <dbReference type="SAM" id="SignalP"/>
    </source>
</evidence>
<reference evidence="2 3" key="1">
    <citation type="submission" date="2019-12" db="EMBL/GenBank/DDBJ databases">
        <authorList>
            <person name="Li J."/>
        </authorList>
    </citation>
    <scope>NUCLEOTIDE SEQUENCE [LARGE SCALE GENOMIC DNA]</scope>
    <source>
        <strain evidence="2 3">HL2-2</strain>
    </source>
</reference>
<dbReference type="InterPro" id="IPR025634">
    <property type="entry name" value="DUF4292"/>
</dbReference>
<dbReference type="Gene3D" id="2.50.20.10">
    <property type="entry name" value="Lipoprotein localisation LolA/LolB/LppX"/>
    <property type="match status" value="1"/>
</dbReference>
<proteinExistence type="predicted"/>
<dbReference type="PROSITE" id="PS51257">
    <property type="entry name" value="PROKAR_LIPOPROTEIN"/>
    <property type="match status" value="1"/>
</dbReference>
<evidence type="ECO:0000313" key="2">
    <source>
        <dbReference type="EMBL" id="MUU79023.1"/>
    </source>
</evidence>
<dbReference type="AlphaFoldDB" id="A0A6L6U9U6"/>
<keyword evidence="1" id="KW-0732">Signal</keyword>
<comment type="caution">
    <text evidence="2">The sequence shown here is derived from an EMBL/GenBank/DDBJ whole genome shotgun (WGS) entry which is preliminary data.</text>
</comment>
<sequence length="264" mass="29816">MKLSQAYKNVKMSVGILLILFTFSCNSAKNVIASGEASDKLSAKQVIKQHEKNSTAFKTLKARVKIDITQNDKTQGAGFTLRIEKDKVIWLSESVLGMARMMITPDKVKFYNKLDNEYFDGDYKLLSDVAGIDLDFMKVQSILLGEAIYDLKAQPHQVALSGNSYAISPKDQAALMELFYLINPSHFKMDSLQLQQQQKRRMLQVDYASYQEVDKQIIPKNIRIIAVDDSDEVAVAMAIKSVSLNDEVRFPFKIPSGYKEIVIK</sequence>
<feature type="signal peptide" evidence="1">
    <location>
        <begin position="1"/>
        <end position="27"/>
    </location>
</feature>
<dbReference type="EMBL" id="WOWS01000004">
    <property type="protein sequence ID" value="MUU79023.1"/>
    <property type="molecule type" value="Genomic_DNA"/>
</dbReference>
<dbReference type="Pfam" id="PF14125">
    <property type="entry name" value="DUF4292"/>
    <property type="match status" value="1"/>
</dbReference>
<protein>
    <submittedName>
        <fullName evidence="2">DUF4292 domain-containing protein</fullName>
    </submittedName>
</protein>
<dbReference type="RefSeq" id="WP_157364101.1">
    <property type="nucleotide sequence ID" value="NZ_WOWS01000004.1"/>
</dbReference>
<name>A0A6L6U9U6_9FLAO</name>
<organism evidence="2 3">
    <name type="scientific">Winogradskyella endarachnes</name>
    <dbReference type="NCBI Taxonomy" id="2681965"/>
    <lineage>
        <taxon>Bacteria</taxon>
        <taxon>Pseudomonadati</taxon>
        <taxon>Bacteroidota</taxon>
        <taxon>Flavobacteriia</taxon>
        <taxon>Flavobacteriales</taxon>
        <taxon>Flavobacteriaceae</taxon>
        <taxon>Winogradskyella</taxon>
    </lineage>
</organism>
<keyword evidence="3" id="KW-1185">Reference proteome</keyword>
<dbReference type="Proteomes" id="UP000478208">
    <property type="component" value="Unassembled WGS sequence"/>
</dbReference>
<feature type="chain" id="PRO_5026920880" evidence="1">
    <location>
        <begin position="28"/>
        <end position="264"/>
    </location>
</feature>
<evidence type="ECO:0000313" key="3">
    <source>
        <dbReference type="Proteomes" id="UP000478208"/>
    </source>
</evidence>